<dbReference type="SUPFAM" id="SSF52540">
    <property type="entry name" value="P-loop containing nucleoside triphosphate hydrolases"/>
    <property type="match status" value="1"/>
</dbReference>
<evidence type="ECO:0000313" key="3">
    <source>
        <dbReference type="Proteomes" id="UP000010552"/>
    </source>
</evidence>
<reference evidence="3" key="1">
    <citation type="journal article" date="2013" name="Science">
        <title>Comparative analysis of bat genomes provides insight into the evolution of flight and immunity.</title>
        <authorList>
            <person name="Zhang G."/>
            <person name="Cowled C."/>
            <person name="Shi Z."/>
            <person name="Huang Z."/>
            <person name="Bishop-Lilly K.A."/>
            <person name="Fang X."/>
            <person name="Wynne J.W."/>
            <person name="Xiong Z."/>
            <person name="Baker M.L."/>
            <person name="Zhao W."/>
            <person name="Tachedjian M."/>
            <person name="Zhu Y."/>
            <person name="Zhou P."/>
            <person name="Jiang X."/>
            <person name="Ng J."/>
            <person name="Yang L."/>
            <person name="Wu L."/>
            <person name="Xiao J."/>
            <person name="Feng Y."/>
            <person name="Chen Y."/>
            <person name="Sun X."/>
            <person name="Zhang Y."/>
            <person name="Marsh G.A."/>
            <person name="Crameri G."/>
            <person name="Broder C.C."/>
            <person name="Frey K.G."/>
            <person name="Wang L.F."/>
            <person name="Wang J."/>
        </authorList>
    </citation>
    <scope>NUCLEOTIDE SEQUENCE [LARGE SCALE GENOMIC DNA]</scope>
</reference>
<keyword evidence="3" id="KW-1185">Reference proteome</keyword>
<accession>L5KRD6</accession>
<dbReference type="GO" id="GO:0003924">
    <property type="term" value="F:GTPase activity"/>
    <property type="evidence" value="ECO:0007669"/>
    <property type="project" value="InterPro"/>
</dbReference>
<protein>
    <submittedName>
        <fullName evidence="2">Ras-related protein Rab-5B</fullName>
    </submittedName>
</protein>
<dbReference type="Proteomes" id="UP000010552">
    <property type="component" value="Unassembled WGS sequence"/>
</dbReference>
<proteinExistence type="predicted"/>
<sequence length="114" mass="12900">MTSKRTTRPNGQRQARKTGPFEWVLLGEPAVGKSSLVFGFIQGHFRDQESAIRGAFLTQSVWVTVTTCGNVYDLCRARFRSYRTLSTASRLRLGLADIRSALGLSDWVRERTFK</sequence>
<name>L5KRD6_PTEAL</name>
<evidence type="ECO:0000313" key="2">
    <source>
        <dbReference type="EMBL" id="ELK13501.1"/>
    </source>
</evidence>
<dbReference type="STRING" id="9402.L5KRD6"/>
<dbReference type="GO" id="GO:0005525">
    <property type="term" value="F:GTP binding"/>
    <property type="evidence" value="ECO:0007669"/>
    <property type="project" value="InterPro"/>
</dbReference>
<gene>
    <name evidence="2" type="ORF">PAL_GLEAN10011544</name>
</gene>
<evidence type="ECO:0000256" key="1">
    <source>
        <dbReference type="ARBA" id="ARBA00022741"/>
    </source>
</evidence>
<dbReference type="Gene3D" id="3.40.50.300">
    <property type="entry name" value="P-loop containing nucleotide triphosphate hydrolases"/>
    <property type="match status" value="1"/>
</dbReference>
<dbReference type="InterPro" id="IPR001806">
    <property type="entry name" value="Small_GTPase"/>
</dbReference>
<dbReference type="AlphaFoldDB" id="L5KRD6"/>
<dbReference type="EMBL" id="KB030625">
    <property type="protein sequence ID" value="ELK13501.1"/>
    <property type="molecule type" value="Genomic_DNA"/>
</dbReference>
<organism evidence="2 3">
    <name type="scientific">Pteropus alecto</name>
    <name type="common">Black flying fox</name>
    <dbReference type="NCBI Taxonomy" id="9402"/>
    <lineage>
        <taxon>Eukaryota</taxon>
        <taxon>Metazoa</taxon>
        <taxon>Chordata</taxon>
        <taxon>Craniata</taxon>
        <taxon>Vertebrata</taxon>
        <taxon>Euteleostomi</taxon>
        <taxon>Mammalia</taxon>
        <taxon>Eutheria</taxon>
        <taxon>Laurasiatheria</taxon>
        <taxon>Chiroptera</taxon>
        <taxon>Yinpterochiroptera</taxon>
        <taxon>Pteropodoidea</taxon>
        <taxon>Pteropodidae</taxon>
        <taxon>Pteropodinae</taxon>
        <taxon>Pteropus</taxon>
    </lineage>
</organism>
<dbReference type="InterPro" id="IPR027417">
    <property type="entry name" value="P-loop_NTPase"/>
</dbReference>
<dbReference type="Pfam" id="PF00071">
    <property type="entry name" value="Ras"/>
    <property type="match status" value="1"/>
</dbReference>
<keyword evidence="1" id="KW-0547">Nucleotide-binding</keyword>
<dbReference type="InParanoid" id="L5KRD6"/>